<evidence type="ECO:0000313" key="4">
    <source>
        <dbReference type="EMBL" id="KRR11246.1"/>
    </source>
</evidence>
<organism evidence="4 5">
    <name type="scientific">Bradyrhizobium jicamae</name>
    <dbReference type="NCBI Taxonomy" id="280332"/>
    <lineage>
        <taxon>Bacteria</taxon>
        <taxon>Pseudomonadati</taxon>
        <taxon>Pseudomonadota</taxon>
        <taxon>Alphaproteobacteria</taxon>
        <taxon>Hyphomicrobiales</taxon>
        <taxon>Nitrobacteraceae</taxon>
        <taxon>Bradyrhizobium</taxon>
    </lineage>
</organism>
<protein>
    <submittedName>
        <fullName evidence="4">Thioesterase</fullName>
    </submittedName>
</protein>
<dbReference type="Gene3D" id="3.40.50.1820">
    <property type="entry name" value="alpha/beta hydrolase"/>
    <property type="match status" value="1"/>
</dbReference>
<name>A0A0R3LVH8_9BRAD</name>
<dbReference type="RefSeq" id="WP_057834744.1">
    <property type="nucleotide sequence ID" value="NZ_LLXZ01000049.1"/>
</dbReference>
<dbReference type="InterPro" id="IPR029058">
    <property type="entry name" value="AB_hydrolase_fold"/>
</dbReference>
<feature type="compositionally biased region" description="Basic and acidic residues" evidence="2">
    <location>
        <begin position="237"/>
        <end position="251"/>
    </location>
</feature>
<dbReference type="AlphaFoldDB" id="A0A0R3LVH8"/>
<dbReference type="GO" id="GO:0008610">
    <property type="term" value="P:lipid biosynthetic process"/>
    <property type="evidence" value="ECO:0007669"/>
    <property type="project" value="TreeGrafter"/>
</dbReference>
<evidence type="ECO:0000256" key="1">
    <source>
        <dbReference type="ARBA" id="ARBA00007169"/>
    </source>
</evidence>
<evidence type="ECO:0000256" key="2">
    <source>
        <dbReference type="SAM" id="MobiDB-lite"/>
    </source>
</evidence>
<dbReference type="SUPFAM" id="SSF53474">
    <property type="entry name" value="alpha/beta-Hydrolases"/>
    <property type="match status" value="1"/>
</dbReference>
<dbReference type="PANTHER" id="PTHR11487">
    <property type="entry name" value="THIOESTERASE"/>
    <property type="match status" value="1"/>
</dbReference>
<dbReference type="OrthoDB" id="8480037at2"/>
<dbReference type="EMBL" id="LLXZ01000049">
    <property type="protein sequence ID" value="KRR11246.1"/>
    <property type="molecule type" value="Genomic_DNA"/>
</dbReference>
<accession>A0A0R3LVH8</accession>
<comment type="similarity">
    <text evidence="1">Belongs to the thioesterase family.</text>
</comment>
<feature type="domain" description="Thioesterase" evidence="3">
    <location>
        <begin position="2"/>
        <end position="224"/>
    </location>
</feature>
<dbReference type="InterPro" id="IPR001031">
    <property type="entry name" value="Thioesterase"/>
</dbReference>
<sequence length="251" mass="27822">MRLFCLPYSGGSAMIYARWRRLLPSWIDVRPVEWPGRGARMDEPLVTDPRALASQLARELGGQLDAPYALFGHSLGAVIAFELAHNLLDRGAPAPAILFASGAEAPAVRDGSRWRQPLSDEALLRELRNLRGTPEEVLANAELMRSALPVLRADFLMCGAYVYRPRQPLPCPVHVFGGVDDETSREALQAWGRETSASFTLHMLPGHHFFIHTQQAELIELIGTALAQQSGRSIGLHRSEDHERVLRPATH</sequence>
<evidence type="ECO:0000313" key="5">
    <source>
        <dbReference type="Proteomes" id="UP000050863"/>
    </source>
</evidence>
<dbReference type="InterPro" id="IPR012223">
    <property type="entry name" value="TEII"/>
</dbReference>
<dbReference type="STRING" id="280332.CQ12_05155"/>
<keyword evidence="5" id="KW-1185">Reference proteome</keyword>
<reference evidence="4 5" key="1">
    <citation type="submission" date="2014-03" db="EMBL/GenBank/DDBJ databases">
        <title>Bradyrhizobium valentinum sp. nov., isolated from effective nodules of Lupinus mariae-josephae, a lupine endemic of basic-lime soils in Eastern Spain.</title>
        <authorList>
            <person name="Duran D."/>
            <person name="Rey L."/>
            <person name="Navarro A."/>
            <person name="Busquets A."/>
            <person name="Imperial J."/>
            <person name="Ruiz-Argueso T."/>
        </authorList>
    </citation>
    <scope>NUCLEOTIDE SEQUENCE [LARGE SCALE GENOMIC DNA]</scope>
    <source>
        <strain evidence="4 5">PAC68</strain>
    </source>
</reference>
<comment type="caution">
    <text evidence="4">The sequence shown here is derived from an EMBL/GenBank/DDBJ whole genome shotgun (WGS) entry which is preliminary data.</text>
</comment>
<dbReference type="PANTHER" id="PTHR11487:SF0">
    <property type="entry name" value="S-ACYL FATTY ACID SYNTHASE THIOESTERASE, MEDIUM CHAIN"/>
    <property type="match status" value="1"/>
</dbReference>
<evidence type="ECO:0000259" key="3">
    <source>
        <dbReference type="Pfam" id="PF00975"/>
    </source>
</evidence>
<dbReference type="Proteomes" id="UP000050863">
    <property type="component" value="Unassembled WGS sequence"/>
</dbReference>
<feature type="region of interest" description="Disordered" evidence="2">
    <location>
        <begin position="232"/>
        <end position="251"/>
    </location>
</feature>
<gene>
    <name evidence="4" type="ORF">CQ12_05155</name>
</gene>
<dbReference type="Pfam" id="PF00975">
    <property type="entry name" value="Thioesterase"/>
    <property type="match status" value="1"/>
</dbReference>
<proteinExistence type="inferred from homology"/>